<dbReference type="InterPro" id="IPR004013">
    <property type="entry name" value="PHP_dom"/>
</dbReference>
<organism evidence="2 3">
    <name type="scientific">Kribbella amoyensis</name>
    <dbReference type="NCBI Taxonomy" id="996641"/>
    <lineage>
        <taxon>Bacteria</taxon>
        <taxon>Bacillati</taxon>
        <taxon>Actinomycetota</taxon>
        <taxon>Actinomycetes</taxon>
        <taxon>Propionibacteriales</taxon>
        <taxon>Kribbellaceae</taxon>
        <taxon>Kribbella</taxon>
    </lineage>
</organism>
<dbReference type="Pfam" id="PF02811">
    <property type="entry name" value="PHP"/>
    <property type="match status" value="1"/>
</dbReference>
<name>A0A561B7E2_9ACTN</name>
<dbReference type="GO" id="GO:0035312">
    <property type="term" value="F:5'-3' DNA exonuclease activity"/>
    <property type="evidence" value="ECO:0007669"/>
    <property type="project" value="TreeGrafter"/>
</dbReference>
<dbReference type="InterPro" id="IPR003141">
    <property type="entry name" value="Pol/His_phosphatase_N"/>
</dbReference>
<reference evidence="2 3" key="1">
    <citation type="submission" date="2019-06" db="EMBL/GenBank/DDBJ databases">
        <title>Sequencing the genomes of 1000 actinobacteria strains.</title>
        <authorList>
            <person name="Klenk H.-P."/>
        </authorList>
    </citation>
    <scope>NUCLEOTIDE SEQUENCE [LARGE SCALE GENOMIC DNA]</scope>
    <source>
        <strain evidence="2 3">DSM 24683</strain>
    </source>
</reference>
<dbReference type="SMART" id="SM00481">
    <property type="entry name" value="POLIIIAc"/>
    <property type="match status" value="1"/>
</dbReference>
<feature type="domain" description="Polymerase/histidinol phosphatase N-terminal" evidence="1">
    <location>
        <begin position="3"/>
        <end position="68"/>
    </location>
</feature>
<comment type="caution">
    <text evidence="2">The sequence shown here is derived from an EMBL/GenBank/DDBJ whole genome shotgun (WGS) entry which is preliminary data.</text>
</comment>
<dbReference type="PANTHER" id="PTHR42924">
    <property type="entry name" value="EXONUCLEASE"/>
    <property type="match status" value="1"/>
</dbReference>
<gene>
    <name evidence="2" type="ORF">FB561_6181</name>
</gene>
<accession>A0A561B7E2</accession>
<dbReference type="AlphaFoldDB" id="A0A561B7E2"/>
<sequence>MRIDLHTHSNRSDGTDPVDVLIAHAQRDGLDVIAVTDHDTADGWADGRRAAEDLGIGFVPGIEISCKLNGISVHLLGYLLDPAYAPLAEELRIVRDGRTERIPSIVARLNGLGVRLTVDEVLAQATGTPSVGRPHVADALVANGTVATRSEAFDKYLADGRAGHVSHYAIDPARAIDLVRAAGGVPVIAHPWGRSSYKVVTAETIARLVADHGLAGIEVDHQDHSPESRATLRGIADDLGIIATGSSDHHGVGKIDHDLGVNTTEPEQFERLLEVAKANAAASDATVPEAYLP</sequence>
<dbReference type="CDD" id="cd07438">
    <property type="entry name" value="PHP_HisPPase_AMP"/>
    <property type="match status" value="1"/>
</dbReference>
<dbReference type="PANTHER" id="PTHR42924:SF3">
    <property type="entry name" value="POLYMERASE_HISTIDINOL PHOSPHATASE N-TERMINAL DOMAIN-CONTAINING PROTEIN"/>
    <property type="match status" value="1"/>
</dbReference>
<dbReference type="OrthoDB" id="9804333at2"/>
<dbReference type="Gene3D" id="1.10.150.650">
    <property type="match status" value="1"/>
</dbReference>
<dbReference type="RefSeq" id="WP_145813535.1">
    <property type="nucleotide sequence ID" value="NZ_VIVK01000002.1"/>
</dbReference>
<dbReference type="EMBL" id="VIVK01000002">
    <property type="protein sequence ID" value="TWD74750.1"/>
    <property type="molecule type" value="Genomic_DNA"/>
</dbReference>
<dbReference type="InterPro" id="IPR052018">
    <property type="entry name" value="PHP_domain"/>
</dbReference>
<dbReference type="Gene3D" id="3.20.20.140">
    <property type="entry name" value="Metal-dependent hydrolases"/>
    <property type="match status" value="1"/>
</dbReference>
<evidence type="ECO:0000313" key="2">
    <source>
        <dbReference type="EMBL" id="TWD74750.1"/>
    </source>
</evidence>
<evidence type="ECO:0000313" key="3">
    <source>
        <dbReference type="Proteomes" id="UP000318380"/>
    </source>
</evidence>
<proteinExistence type="predicted"/>
<dbReference type="InterPro" id="IPR016195">
    <property type="entry name" value="Pol/histidinol_Pase-like"/>
</dbReference>
<dbReference type="SUPFAM" id="SSF89550">
    <property type="entry name" value="PHP domain-like"/>
    <property type="match status" value="1"/>
</dbReference>
<protein>
    <recommendedName>
        <fullName evidence="1">Polymerase/histidinol phosphatase N-terminal domain-containing protein</fullName>
    </recommendedName>
</protein>
<evidence type="ECO:0000259" key="1">
    <source>
        <dbReference type="SMART" id="SM00481"/>
    </source>
</evidence>
<dbReference type="Proteomes" id="UP000318380">
    <property type="component" value="Unassembled WGS sequence"/>
</dbReference>
<dbReference type="GO" id="GO:0004534">
    <property type="term" value="F:5'-3' RNA exonuclease activity"/>
    <property type="evidence" value="ECO:0007669"/>
    <property type="project" value="TreeGrafter"/>
</dbReference>
<keyword evidence="3" id="KW-1185">Reference proteome</keyword>